<dbReference type="RefSeq" id="WP_036439336.1">
    <property type="nucleotide sequence ID" value="NZ_JACKVC010000016.1"/>
</dbReference>
<dbReference type="PANTHER" id="PTHR43827">
    <property type="entry name" value="2,5-DIKETO-D-GLUCONIC ACID REDUCTASE"/>
    <property type="match status" value="1"/>
</dbReference>
<dbReference type="SUPFAM" id="SSF51430">
    <property type="entry name" value="NAD(P)-linked oxidoreductase"/>
    <property type="match status" value="1"/>
</dbReference>
<reference evidence="8" key="1">
    <citation type="submission" date="2020-07" db="EMBL/GenBank/DDBJ databases">
        <authorList>
            <person name="Pettersson B.M.F."/>
            <person name="Behra P.R.K."/>
            <person name="Ramesh M."/>
            <person name="Das S."/>
            <person name="Dasgupta S."/>
            <person name="Kirsebom L.A."/>
        </authorList>
    </citation>
    <scope>NUCLEOTIDE SEQUENCE</scope>
    <source>
        <strain evidence="8">DSM 44242</strain>
    </source>
</reference>
<dbReference type="Proteomes" id="UP001558474">
    <property type="component" value="Unassembled WGS sequence"/>
</dbReference>
<evidence type="ECO:0000256" key="5">
    <source>
        <dbReference type="PIRSR" id="PIRSR000097-2"/>
    </source>
</evidence>
<evidence type="ECO:0000313" key="9">
    <source>
        <dbReference type="EMBL" id="MEX3743038.1"/>
    </source>
</evidence>
<evidence type="ECO:0000313" key="10">
    <source>
        <dbReference type="Proteomes" id="UP001141659"/>
    </source>
</evidence>
<proteinExistence type="inferred from homology"/>
<dbReference type="AlphaFoldDB" id="A0AAW5T4N1"/>
<feature type="active site" description="Proton donor" evidence="4">
    <location>
        <position position="56"/>
    </location>
</feature>
<protein>
    <submittedName>
        <fullName evidence="8">Aldo/keto reductase</fullName>
    </submittedName>
</protein>
<evidence type="ECO:0000256" key="3">
    <source>
        <dbReference type="ARBA" id="ARBA00023002"/>
    </source>
</evidence>
<dbReference type="EMBL" id="JACKVC010000016">
    <property type="protein sequence ID" value="MCV7389844.1"/>
    <property type="molecule type" value="Genomic_DNA"/>
</dbReference>
<evidence type="ECO:0000313" key="8">
    <source>
        <dbReference type="EMBL" id="MCV7389844.1"/>
    </source>
</evidence>
<feature type="binding site" evidence="5">
    <location>
        <position position="114"/>
    </location>
    <ligand>
        <name>substrate</name>
    </ligand>
</feature>
<reference evidence="9 11" key="3">
    <citation type="submission" date="2024-04" db="EMBL/GenBank/DDBJ databases">
        <title>Genomic Markers of Mycobacteria.</title>
        <authorList>
            <person name="Soliman M.S."/>
            <person name="Elkholy A."/>
            <person name="Soliman N.S."/>
            <person name="Abbas A."/>
            <person name="Khayrat S."/>
            <person name="Shawky S."/>
        </authorList>
    </citation>
    <scope>NUCLEOTIDE SEQUENCE [LARGE SCALE GENOMIC DNA]</scope>
    <source>
        <strain evidence="9 11">Egy-CU-AM5</strain>
    </source>
</reference>
<dbReference type="PRINTS" id="PR00069">
    <property type="entry name" value="ALDKETRDTASE"/>
</dbReference>
<keyword evidence="2" id="KW-0521">NADP</keyword>
<dbReference type="FunFam" id="3.20.20.100:FF:000015">
    <property type="entry name" value="Oxidoreductase, aldo/keto reductase family"/>
    <property type="match status" value="1"/>
</dbReference>
<dbReference type="PIRSF" id="PIRSF000097">
    <property type="entry name" value="AKR"/>
    <property type="match status" value="1"/>
</dbReference>
<name>A0AAW5T4N1_9MYCO</name>
<dbReference type="Pfam" id="PF00248">
    <property type="entry name" value="Aldo_ket_red"/>
    <property type="match status" value="1"/>
</dbReference>
<dbReference type="Proteomes" id="UP001141659">
    <property type="component" value="Unassembled WGS sequence"/>
</dbReference>
<dbReference type="PANTHER" id="PTHR43827:SF3">
    <property type="entry name" value="NADP-DEPENDENT OXIDOREDUCTASE DOMAIN-CONTAINING PROTEIN"/>
    <property type="match status" value="1"/>
</dbReference>
<feature type="site" description="Lowers pKa of active site Tyr" evidence="6">
    <location>
        <position position="81"/>
    </location>
</feature>
<comment type="similarity">
    <text evidence="1">Belongs to the aldo/keto reductase family.</text>
</comment>
<evidence type="ECO:0000313" key="11">
    <source>
        <dbReference type="Proteomes" id="UP001558474"/>
    </source>
</evidence>
<keyword evidence="3" id="KW-0560">Oxidoreductase</keyword>
<accession>A0AAW5T4N1</accession>
<evidence type="ECO:0000256" key="4">
    <source>
        <dbReference type="PIRSR" id="PIRSR000097-1"/>
    </source>
</evidence>
<evidence type="ECO:0000256" key="1">
    <source>
        <dbReference type="ARBA" id="ARBA00007905"/>
    </source>
</evidence>
<evidence type="ECO:0000256" key="6">
    <source>
        <dbReference type="PIRSR" id="PIRSR000097-3"/>
    </source>
</evidence>
<dbReference type="EMBL" id="JBDLOU010000134">
    <property type="protein sequence ID" value="MEX3743038.1"/>
    <property type="molecule type" value="Genomic_DNA"/>
</dbReference>
<reference evidence="8" key="2">
    <citation type="journal article" date="2022" name="BMC Genomics">
        <title>Comparative genome analysis of mycobacteria focusing on tRNA and non-coding RNA.</title>
        <authorList>
            <person name="Behra P.R.K."/>
            <person name="Pettersson B.M.F."/>
            <person name="Ramesh M."/>
            <person name="Das S."/>
            <person name="Dasgupta S."/>
            <person name="Kirsebom L.A."/>
        </authorList>
    </citation>
    <scope>NUCLEOTIDE SEQUENCE</scope>
    <source>
        <strain evidence="8">DSM 44242</strain>
    </source>
</reference>
<comment type="caution">
    <text evidence="8">The sequence shown here is derived from an EMBL/GenBank/DDBJ whole genome shotgun (WGS) entry which is preliminary data.</text>
</comment>
<keyword evidence="11" id="KW-1185">Reference proteome</keyword>
<feature type="domain" description="NADP-dependent oxidoreductase" evidence="7">
    <location>
        <begin position="28"/>
        <end position="266"/>
    </location>
</feature>
<gene>
    <name evidence="9" type="ORF">ABFW12_32835</name>
    <name evidence="8" type="ORF">H5P34_17445</name>
</gene>
<dbReference type="InterPro" id="IPR023210">
    <property type="entry name" value="NADP_OxRdtase_dom"/>
</dbReference>
<sequence length="280" mass="29727">MTSSDGAALPTVTLNDERTIPVVGFGVGGLTDSEAERIVSAALEAGHRLIDTAAAYDNEAGVGRAIAASGIPREELWVTTKLAIADHGFQSSQNAGRASLERLGLDYVDLYLIHWPGNDIGKYVDSWGGLMALKQEGVARSTGVSNFSPENLSTIVDLTFVAPAVNQIELHPLLNQADWRAANAKYNVVTQAYSPLGVGNLLDNPAVTAIAEAHGKTPAQVLIRWSIQLGNSVISRSTNPERIASNLDVFGFELTADEIAALDSLDNGTRFRPDPATYTG</sequence>
<organism evidence="8 10">
    <name type="scientific">Mycolicibacterium porcinum</name>
    <dbReference type="NCBI Taxonomy" id="39693"/>
    <lineage>
        <taxon>Bacteria</taxon>
        <taxon>Bacillati</taxon>
        <taxon>Actinomycetota</taxon>
        <taxon>Actinomycetes</taxon>
        <taxon>Mycobacteriales</taxon>
        <taxon>Mycobacteriaceae</taxon>
        <taxon>Mycolicibacterium</taxon>
    </lineage>
</organism>
<dbReference type="Gene3D" id="3.20.20.100">
    <property type="entry name" value="NADP-dependent oxidoreductase domain"/>
    <property type="match status" value="1"/>
</dbReference>
<dbReference type="GO" id="GO:0016616">
    <property type="term" value="F:oxidoreductase activity, acting on the CH-OH group of donors, NAD or NADP as acceptor"/>
    <property type="evidence" value="ECO:0007669"/>
    <property type="project" value="UniProtKB-ARBA"/>
</dbReference>
<dbReference type="InterPro" id="IPR020471">
    <property type="entry name" value="AKR"/>
</dbReference>
<dbReference type="InterPro" id="IPR036812">
    <property type="entry name" value="NAD(P)_OxRdtase_dom_sf"/>
</dbReference>
<evidence type="ECO:0000259" key="7">
    <source>
        <dbReference type="Pfam" id="PF00248"/>
    </source>
</evidence>
<evidence type="ECO:0000256" key="2">
    <source>
        <dbReference type="ARBA" id="ARBA00022857"/>
    </source>
</evidence>